<gene>
    <name evidence="4" type="ORF">FHW23_001155</name>
</gene>
<reference evidence="4 5" key="1">
    <citation type="submission" date="2020-07" db="EMBL/GenBank/DDBJ databases">
        <title>Above-ground endophytic microbial communities from plants in different locations in the United States.</title>
        <authorList>
            <person name="Frank C."/>
        </authorList>
    </citation>
    <scope>NUCLEOTIDE SEQUENCE [LARGE SCALE GENOMIC DNA]</scope>
    <source>
        <strain evidence="4 5">WPL5_2</strain>
    </source>
</reference>
<comment type="caution">
    <text evidence="4">The sequence shown here is derived from an EMBL/GenBank/DDBJ whole genome shotgun (WGS) entry which is preliminary data.</text>
</comment>
<dbReference type="EMBL" id="JACGXP010000002">
    <property type="protein sequence ID" value="MBA8989909.1"/>
    <property type="molecule type" value="Genomic_DNA"/>
</dbReference>
<protein>
    <submittedName>
        <fullName evidence="4">ABC transport system ATP-binding protein</fullName>
    </submittedName>
</protein>
<organism evidence="4 5">
    <name type="scientific">Curtobacterium pusillum</name>
    <dbReference type="NCBI Taxonomy" id="69373"/>
    <lineage>
        <taxon>Bacteria</taxon>
        <taxon>Bacillati</taxon>
        <taxon>Actinomycetota</taxon>
        <taxon>Actinomycetes</taxon>
        <taxon>Micrococcales</taxon>
        <taxon>Microbacteriaceae</taxon>
        <taxon>Curtobacterium</taxon>
    </lineage>
</organism>
<dbReference type="Proteomes" id="UP000590225">
    <property type="component" value="Unassembled WGS sequence"/>
</dbReference>
<dbReference type="AlphaFoldDB" id="A0AAW3T3L0"/>
<dbReference type="InterPro" id="IPR027417">
    <property type="entry name" value="P-loop_NTPase"/>
</dbReference>
<dbReference type="InterPro" id="IPR003439">
    <property type="entry name" value="ABC_transporter-like_ATP-bd"/>
</dbReference>
<dbReference type="SUPFAM" id="SSF52540">
    <property type="entry name" value="P-loop containing nucleoside triphosphate hydrolases"/>
    <property type="match status" value="1"/>
</dbReference>
<dbReference type="SMART" id="SM00382">
    <property type="entry name" value="AAA"/>
    <property type="match status" value="1"/>
</dbReference>
<sequence length="225" mass="24122">MTAQPLLATEGLGFDVSTRTLWNGVRFEVRPGSVVAVRGVSGQGKSTLLRCLGGLQVPARGRVRVLGEDVHRVGAAERRRLRREALGFVMQDHAVVPEWTVAQNLGVLRPAGTTRAALRERIDEALGVVGLGGRHRTRAGLLSGGEQQRVAVARVLAQRPRVVLADEPTASLDEESAERVRHGLDALRRTGSAIVVATHDPMLVEWAGAELDLADFAASASTRKP</sequence>
<dbReference type="Pfam" id="PF00005">
    <property type="entry name" value="ABC_tran"/>
    <property type="match status" value="1"/>
</dbReference>
<dbReference type="InterPro" id="IPR015854">
    <property type="entry name" value="ABC_transpr_LolD-like"/>
</dbReference>
<dbReference type="RefSeq" id="WP_182515513.1">
    <property type="nucleotide sequence ID" value="NZ_JACGXP010000002.1"/>
</dbReference>
<dbReference type="PANTHER" id="PTHR24220">
    <property type="entry name" value="IMPORT ATP-BINDING PROTEIN"/>
    <property type="match status" value="1"/>
</dbReference>
<evidence type="ECO:0000313" key="5">
    <source>
        <dbReference type="Proteomes" id="UP000590225"/>
    </source>
</evidence>
<evidence type="ECO:0000256" key="2">
    <source>
        <dbReference type="ARBA" id="ARBA00022840"/>
    </source>
</evidence>
<dbReference type="Gene3D" id="3.40.50.300">
    <property type="entry name" value="P-loop containing nucleotide triphosphate hydrolases"/>
    <property type="match status" value="1"/>
</dbReference>
<evidence type="ECO:0000259" key="3">
    <source>
        <dbReference type="PROSITE" id="PS50893"/>
    </source>
</evidence>
<evidence type="ECO:0000256" key="1">
    <source>
        <dbReference type="ARBA" id="ARBA00022741"/>
    </source>
</evidence>
<name>A0AAW3T3L0_9MICO</name>
<dbReference type="InterPro" id="IPR003593">
    <property type="entry name" value="AAA+_ATPase"/>
</dbReference>
<dbReference type="PROSITE" id="PS00211">
    <property type="entry name" value="ABC_TRANSPORTER_1"/>
    <property type="match status" value="1"/>
</dbReference>
<accession>A0AAW3T3L0</accession>
<dbReference type="GO" id="GO:0022857">
    <property type="term" value="F:transmembrane transporter activity"/>
    <property type="evidence" value="ECO:0007669"/>
    <property type="project" value="TreeGrafter"/>
</dbReference>
<keyword evidence="1" id="KW-0547">Nucleotide-binding</keyword>
<evidence type="ECO:0000313" key="4">
    <source>
        <dbReference type="EMBL" id="MBA8989909.1"/>
    </source>
</evidence>
<keyword evidence="2 4" id="KW-0067">ATP-binding</keyword>
<dbReference type="InterPro" id="IPR017871">
    <property type="entry name" value="ABC_transporter-like_CS"/>
</dbReference>
<dbReference type="GO" id="GO:0016887">
    <property type="term" value="F:ATP hydrolysis activity"/>
    <property type="evidence" value="ECO:0007669"/>
    <property type="project" value="InterPro"/>
</dbReference>
<dbReference type="GO" id="GO:0005524">
    <property type="term" value="F:ATP binding"/>
    <property type="evidence" value="ECO:0007669"/>
    <property type="project" value="UniProtKB-KW"/>
</dbReference>
<dbReference type="PROSITE" id="PS50893">
    <property type="entry name" value="ABC_TRANSPORTER_2"/>
    <property type="match status" value="1"/>
</dbReference>
<proteinExistence type="predicted"/>
<dbReference type="GO" id="GO:0005886">
    <property type="term" value="C:plasma membrane"/>
    <property type="evidence" value="ECO:0007669"/>
    <property type="project" value="TreeGrafter"/>
</dbReference>
<feature type="domain" description="ABC transporter" evidence="3">
    <location>
        <begin position="7"/>
        <end position="225"/>
    </location>
</feature>